<dbReference type="Pfam" id="PF06206">
    <property type="entry name" value="CpeT"/>
    <property type="match status" value="1"/>
</dbReference>
<proteinExistence type="predicted"/>
<dbReference type="EMBL" id="JBGBPQ010000008">
    <property type="protein sequence ID" value="KAL1520322.1"/>
    <property type="molecule type" value="Genomic_DNA"/>
</dbReference>
<feature type="chain" id="PRO_5044281678" evidence="1">
    <location>
        <begin position="22"/>
        <end position="287"/>
    </location>
</feature>
<comment type="caution">
    <text evidence="2">The sequence shown here is derived from an EMBL/GenBank/DDBJ whole genome shotgun (WGS) entry which is preliminary data.</text>
</comment>
<dbReference type="CDD" id="cd16338">
    <property type="entry name" value="CpcT"/>
    <property type="match status" value="1"/>
</dbReference>
<dbReference type="Proteomes" id="UP001515480">
    <property type="component" value="Unassembled WGS sequence"/>
</dbReference>
<evidence type="ECO:0000313" key="2">
    <source>
        <dbReference type="EMBL" id="KAL1520322.1"/>
    </source>
</evidence>
<dbReference type="AlphaFoldDB" id="A0AB34JGV4"/>
<reference evidence="2 3" key="1">
    <citation type="journal article" date="2024" name="Science">
        <title>Giant polyketide synthase enzymes in the biosynthesis of giant marine polyether toxins.</title>
        <authorList>
            <person name="Fallon T.R."/>
            <person name="Shende V.V."/>
            <person name="Wierzbicki I.H."/>
            <person name="Pendleton A.L."/>
            <person name="Watervoot N.F."/>
            <person name="Auber R.P."/>
            <person name="Gonzalez D.J."/>
            <person name="Wisecaver J.H."/>
            <person name="Moore B.S."/>
        </authorList>
    </citation>
    <scope>NUCLEOTIDE SEQUENCE [LARGE SCALE GENOMIC DNA]</scope>
    <source>
        <strain evidence="2 3">12B1</strain>
    </source>
</reference>
<evidence type="ECO:0000313" key="3">
    <source>
        <dbReference type="Proteomes" id="UP001515480"/>
    </source>
</evidence>
<accession>A0AB34JGV4</accession>
<dbReference type="Gene3D" id="2.40.128.590">
    <property type="entry name" value="CpcT/CpeT domain"/>
    <property type="match status" value="1"/>
</dbReference>
<dbReference type="InterPro" id="IPR038672">
    <property type="entry name" value="CpcT/CpeT_sf"/>
</dbReference>
<feature type="signal peptide" evidence="1">
    <location>
        <begin position="1"/>
        <end position="21"/>
    </location>
</feature>
<keyword evidence="3" id="KW-1185">Reference proteome</keyword>
<organism evidence="2 3">
    <name type="scientific">Prymnesium parvum</name>
    <name type="common">Toxic golden alga</name>
    <dbReference type="NCBI Taxonomy" id="97485"/>
    <lineage>
        <taxon>Eukaryota</taxon>
        <taxon>Haptista</taxon>
        <taxon>Haptophyta</taxon>
        <taxon>Prymnesiophyceae</taxon>
        <taxon>Prymnesiales</taxon>
        <taxon>Prymnesiaceae</taxon>
        <taxon>Prymnesium</taxon>
    </lineage>
</organism>
<gene>
    <name evidence="2" type="ORF">AB1Y20_021912</name>
</gene>
<name>A0AB34JGV4_PRYPA</name>
<protein>
    <submittedName>
        <fullName evidence="2">Uncharacterized protein</fullName>
    </submittedName>
</protein>
<dbReference type="GO" id="GO:0016829">
    <property type="term" value="F:lyase activity"/>
    <property type="evidence" value="ECO:0007669"/>
    <property type="project" value="InterPro"/>
</dbReference>
<evidence type="ECO:0000256" key="1">
    <source>
        <dbReference type="SAM" id="SignalP"/>
    </source>
</evidence>
<dbReference type="InterPro" id="IPR010404">
    <property type="entry name" value="CpcT/CpeT"/>
</dbReference>
<sequence length="287" mass="32408">MTASHWCVCRVLTLFTFLAHAASLATWPCVDRRHHSAALVVPAAQSASHSSRGTSDGPLLEPFLEWFHGHFDNYAQAASDRAAGLTPRLGGGHEHIHCHVQPLRLDIPTAPLDACALGTYYFDGNPQKIFRERLYRMREVQDDEQFGQCIQMSIYRLRKEVCAALRAAGGDAAKVKWSAADVCEQLLIPRCDVFWRRGSDSFEGSMRTESVVVDSETTGTQIIVRDDVFLWRDALWVNDRGTDMDGNYLYGNVKDVPYKMVRVLDSHWTACEHLEEPVDFESWLSEC</sequence>
<keyword evidence="1" id="KW-0732">Signal</keyword>